<dbReference type="STRING" id="1219043.SCH01S_28_00630"/>
<protein>
    <submittedName>
        <fullName evidence="3">Uncharacterized protein</fullName>
    </submittedName>
</protein>
<feature type="chain" id="PRO_5002429240" evidence="2">
    <location>
        <begin position="18"/>
        <end position="82"/>
    </location>
</feature>
<evidence type="ECO:0000256" key="2">
    <source>
        <dbReference type="SAM" id="SignalP"/>
    </source>
</evidence>
<evidence type="ECO:0000313" key="3">
    <source>
        <dbReference type="EMBL" id="GAO39204.1"/>
    </source>
</evidence>
<evidence type="ECO:0000256" key="1">
    <source>
        <dbReference type="SAM" id="MobiDB-lite"/>
    </source>
</evidence>
<keyword evidence="2" id="KW-0732">Signal</keyword>
<feature type="signal peptide" evidence="2">
    <location>
        <begin position="1"/>
        <end position="17"/>
    </location>
</feature>
<dbReference type="Proteomes" id="UP000033202">
    <property type="component" value="Unassembled WGS sequence"/>
</dbReference>
<evidence type="ECO:0000313" key="4">
    <source>
        <dbReference type="Proteomes" id="UP000033202"/>
    </source>
</evidence>
<sequence>MLLGLVTGLLLAAAPDAATTSETSPAPAEQPAEKKICRREIETGSLIKGKKICYTAKQWQKLSDATRDEIESRSSSGSMSGK</sequence>
<proteinExistence type="predicted"/>
<dbReference type="AlphaFoldDB" id="A0A0E9MNS9"/>
<name>A0A0E9MNS9_9SPHN</name>
<dbReference type="EMBL" id="BBWU01000028">
    <property type="protein sequence ID" value="GAO39204.1"/>
    <property type="molecule type" value="Genomic_DNA"/>
</dbReference>
<comment type="caution">
    <text evidence="3">The sequence shown here is derived from an EMBL/GenBank/DDBJ whole genome shotgun (WGS) entry which is preliminary data.</text>
</comment>
<accession>A0A0E9MNS9</accession>
<feature type="compositionally biased region" description="Low complexity" evidence="1">
    <location>
        <begin position="73"/>
        <end position="82"/>
    </location>
</feature>
<feature type="region of interest" description="Disordered" evidence="1">
    <location>
        <begin position="63"/>
        <end position="82"/>
    </location>
</feature>
<organism evidence="3 4">
    <name type="scientific">Sphingomonas changbaiensis NBRC 104936</name>
    <dbReference type="NCBI Taxonomy" id="1219043"/>
    <lineage>
        <taxon>Bacteria</taxon>
        <taxon>Pseudomonadati</taxon>
        <taxon>Pseudomonadota</taxon>
        <taxon>Alphaproteobacteria</taxon>
        <taxon>Sphingomonadales</taxon>
        <taxon>Sphingomonadaceae</taxon>
        <taxon>Sphingomonas</taxon>
    </lineage>
</organism>
<gene>
    <name evidence="3" type="ORF">SCH01S_28_00630</name>
</gene>
<reference evidence="3 4" key="1">
    <citation type="submission" date="2015-04" db="EMBL/GenBank/DDBJ databases">
        <title>Whole genome shotgun sequence of Sphingomonas changbaiensis NBRC 104936.</title>
        <authorList>
            <person name="Katano-Makiyama Y."/>
            <person name="Hosoyama A."/>
            <person name="Hashimoto M."/>
            <person name="Noguchi M."/>
            <person name="Tsuchikane K."/>
            <person name="Ohji S."/>
            <person name="Yamazoe A."/>
            <person name="Ichikawa N."/>
            <person name="Kimura A."/>
            <person name="Fujita N."/>
        </authorList>
    </citation>
    <scope>NUCLEOTIDE SEQUENCE [LARGE SCALE GENOMIC DNA]</scope>
    <source>
        <strain evidence="3 4">NBRC 104936</strain>
    </source>
</reference>
<keyword evidence="4" id="KW-1185">Reference proteome</keyword>